<keyword evidence="4" id="KW-0067">ATP-binding</keyword>
<dbReference type="EMBL" id="LAZR01002759">
    <property type="protein sequence ID" value="KKN25943.1"/>
    <property type="molecule type" value="Genomic_DNA"/>
</dbReference>
<dbReference type="PROSITE" id="PS50011">
    <property type="entry name" value="PROTEIN_KINASE_DOM"/>
    <property type="match status" value="1"/>
</dbReference>
<dbReference type="PANTHER" id="PTHR43289">
    <property type="entry name" value="MITOGEN-ACTIVATED PROTEIN KINASE KINASE KINASE 20-RELATED"/>
    <property type="match status" value="1"/>
</dbReference>
<feature type="transmembrane region" description="Helical" evidence="5">
    <location>
        <begin position="189"/>
        <end position="213"/>
    </location>
</feature>
<feature type="non-terminal residue" evidence="7">
    <location>
        <position position="1"/>
    </location>
</feature>
<organism evidence="7">
    <name type="scientific">marine sediment metagenome</name>
    <dbReference type="NCBI Taxonomy" id="412755"/>
    <lineage>
        <taxon>unclassified sequences</taxon>
        <taxon>metagenomes</taxon>
        <taxon>ecological metagenomes</taxon>
    </lineage>
</organism>
<gene>
    <name evidence="7" type="ORF">LCGC14_0879730</name>
</gene>
<evidence type="ECO:0000256" key="5">
    <source>
        <dbReference type="SAM" id="Phobius"/>
    </source>
</evidence>
<evidence type="ECO:0000259" key="6">
    <source>
        <dbReference type="PROSITE" id="PS50011"/>
    </source>
</evidence>
<comment type="caution">
    <text evidence="7">The sequence shown here is derived from an EMBL/GenBank/DDBJ whole genome shotgun (WGS) entry which is preliminary data.</text>
</comment>
<proteinExistence type="predicted"/>
<keyword evidence="2" id="KW-0547">Nucleotide-binding</keyword>
<accession>A0A0F9S9A4</accession>
<evidence type="ECO:0000256" key="3">
    <source>
        <dbReference type="ARBA" id="ARBA00022777"/>
    </source>
</evidence>
<feature type="transmembrane region" description="Helical" evidence="5">
    <location>
        <begin position="256"/>
        <end position="276"/>
    </location>
</feature>
<dbReference type="InterPro" id="IPR011009">
    <property type="entry name" value="Kinase-like_dom_sf"/>
</dbReference>
<dbReference type="GO" id="GO:0004674">
    <property type="term" value="F:protein serine/threonine kinase activity"/>
    <property type="evidence" value="ECO:0007669"/>
    <property type="project" value="TreeGrafter"/>
</dbReference>
<protein>
    <recommendedName>
        <fullName evidence="6">Protein kinase domain-containing protein</fullName>
    </recommendedName>
</protein>
<keyword evidence="1" id="KW-0808">Transferase</keyword>
<dbReference type="Gene3D" id="1.10.510.10">
    <property type="entry name" value="Transferase(Phosphotransferase) domain 1"/>
    <property type="match status" value="1"/>
</dbReference>
<dbReference type="InterPro" id="IPR000719">
    <property type="entry name" value="Prot_kinase_dom"/>
</dbReference>
<dbReference type="AlphaFoldDB" id="A0A0F9S9A4"/>
<evidence type="ECO:0000256" key="1">
    <source>
        <dbReference type="ARBA" id="ARBA00022679"/>
    </source>
</evidence>
<evidence type="ECO:0000256" key="4">
    <source>
        <dbReference type="ARBA" id="ARBA00022840"/>
    </source>
</evidence>
<keyword evidence="5" id="KW-0812">Transmembrane</keyword>
<feature type="transmembrane region" description="Helical" evidence="5">
    <location>
        <begin position="339"/>
        <end position="360"/>
    </location>
</feature>
<reference evidence="7" key="1">
    <citation type="journal article" date="2015" name="Nature">
        <title>Complex archaea that bridge the gap between prokaryotes and eukaryotes.</title>
        <authorList>
            <person name="Spang A."/>
            <person name="Saw J.H."/>
            <person name="Jorgensen S.L."/>
            <person name="Zaremba-Niedzwiedzka K."/>
            <person name="Martijn J."/>
            <person name="Lind A.E."/>
            <person name="van Eijk R."/>
            <person name="Schleper C."/>
            <person name="Guy L."/>
            <person name="Ettema T.J."/>
        </authorList>
    </citation>
    <scope>NUCLEOTIDE SEQUENCE</scope>
</reference>
<feature type="transmembrane region" description="Helical" evidence="5">
    <location>
        <begin position="220"/>
        <end position="244"/>
    </location>
</feature>
<dbReference type="PANTHER" id="PTHR43289:SF6">
    <property type="entry name" value="SERINE_THREONINE-PROTEIN KINASE NEKL-3"/>
    <property type="match status" value="1"/>
</dbReference>
<feature type="domain" description="Protein kinase" evidence="6">
    <location>
        <begin position="1"/>
        <end position="118"/>
    </location>
</feature>
<keyword evidence="5" id="KW-0472">Membrane</keyword>
<keyword evidence="5" id="KW-1133">Transmembrane helix</keyword>
<feature type="transmembrane region" description="Helical" evidence="5">
    <location>
        <begin position="307"/>
        <end position="327"/>
    </location>
</feature>
<dbReference type="GO" id="GO:0005524">
    <property type="term" value="F:ATP binding"/>
    <property type="evidence" value="ECO:0007669"/>
    <property type="project" value="UniProtKB-KW"/>
</dbReference>
<dbReference type="SUPFAM" id="SSF56112">
    <property type="entry name" value="Protein kinase-like (PK-like)"/>
    <property type="match status" value="1"/>
</dbReference>
<feature type="transmembrane region" description="Helical" evidence="5">
    <location>
        <begin position="372"/>
        <end position="391"/>
    </location>
</feature>
<evidence type="ECO:0000313" key="7">
    <source>
        <dbReference type="EMBL" id="KKN25943.1"/>
    </source>
</evidence>
<keyword evidence="3" id="KW-0418">Kinase</keyword>
<name>A0A0F9S9A4_9ZZZZ</name>
<sequence length="396" mass="43581">GRLLGHAKEAQKTLIGTPAYMSPEQVNKERLDDRTDQFSLAVVLYEMIAGHTPFEGKTTRTTILKVQNSRAQKLDKIDDEVNEKLAEVINKALSKKADERYDSVIDFRYKLERAHPTSSSADEVVSSLVERCTDTFERPKKEKTATIYGLATDFVGRIYVTNYRILKRVLATTLIAGSGYLLFTTIGQSYSLIVMAALAGLALFFQAIGLLALGSIASIALGLAGYILPALILFGFSLVWFWFFKKKNKFDIAFSLIAPILALVNLQVLFPIFTGLAFTPARAAFVLVLGAFETLIFTAVWQQSPGLFSDVMSLSQLIIWPVAGVFISALMRKKTLARAVVAVSASFVFLLGAYVVIGAVKNESFELALQSASLSLIITMLVLPLIPYDYLESEKS</sequence>
<feature type="transmembrane region" description="Helical" evidence="5">
    <location>
        <begin position="165"/>
        <end position="183"/>
    </location>
</feature>
<evidence type="ECO:0000256" key="2">
    <source>
        <dbReference type="ARBA" id="ARBA00022741"/>
    </source>
</evidence>
<feature type="transmembrane region" description="Helical" evidence="5">
    <location>
        <begin position="283"/>
        <end position="301"/>
    </location>
</feature>
<dbReference type="Pfam" id="PF00069">
    <property type="entry name" value="Pkinase"/>
    <property type="match status" value="1"/>
</dbReference>